<keyword evidence="3" id="KW-1003">Cell membrane</keyword>
<keyword evidence="6 10" id="KW-1133">Transmembrane helix</keyword>
<dbReference type="Pfam" id="PF00571">
    <property type="entry name" value="CBS"/>
    <property type="match status" value="2"/>
</dbReference>
<dbReference type="InterPro" id="IPR036318">
    <property type="entry name" value="FAD-bd_PCMH-like_sf"/>
</dbReference>
<feature type="transmembrane region" description="Helical" evidence="11">
    <location>
        <begin position="131"/>
        <end position="149"/>
    </location>
</feature>
<dbReference type="InterPro" id="IPR005170">
    <property type="entry name" value="Transptr-assoc_dom"/>
</dbReference>
<comment type="subcellular location">
    <subcellularLocation>
        <location evidence="1">Cell membrane</location>
        <topology evidence="1">Multi-pass membrane protein</topology>
    </subcellularLocation>
</comment>
<feature type="domain" description="CNNM transmembrane" evidence="13">
    <location>
        <begin position="1"/>
        <end position="192"/>
    </location>
</feature>
<evidence type="ECO:0000256" key="4">
    <source>
        <dbReference type="ARBA" id="ARBA00022692"/>
    </source>
</evidence>
<dbReference type="RefSeq" id="WP_275819116.1">
    <property type="nucleotide sequence ID" value="NZ_JARHUD010000001.1"/>
</dbReference>
<evidence type="ECO:0000256" key="9">
    <source>
        <dbReference type="PROSITE-ProRule" id="PRU00703"/>
    </source>
</evidence>
<dbReference type="Gene3D" id="3.10.580.10">
    <property type="entry name" value="CBS-domain"/>
    <property type="match status" value="1"/>
</dbReference>
<proteinExistence type="inferred from homology"/>
<evidence type="ECO:0000256" key="11">
    <source>
        <dbReference type="SAM" id="Phobius"/>
    </source>
</evidence>
<evidence type="ECO:0000256" key="1">
    <source>
        <dbReference type="ARBA" id="ARBA00004651"/>
    </source>
</evidence>
<keyword evidence="4 10" id="KW-0812">Transmembrane</keyword>
<dbReference type="SUPFAM" id="SSF56176">
    <property type="entry name" value="FAD-binding/transporter-associated domain-like"/>
    <property type="match status" value="1"/>
</dbReference>
<gene>
    <name evidence="14" type="ORF">P2G67_00900</name>
</gene>
<evidence type="ECO:0000256" key="10">
    <source>
        <dbReference type="PROSITE-ProRule" id="PRU01193"/>
    </source>
</evidence>
<dbReference type="InterPro" id="IPR044751">
    <property type="entry name" value="Ion_transp-like_CBS"/>
</dbReference>
<dbReference type="Gene3D" id="3.30.465.10">
    <property type="match status" value="1"/>
</dbReference>
<dbReference type="PROSITE" id="PS51371">
    <property type="entry name" value="CBS"/>
    <property type="match status" value="2"/>
</dbReference>
<dbReference type="InterPro" id="IPR016169">
    <property type="entry name" value="FAD-bd_PCMH_sub2"/>
</dbReference>
<feature type="transmembrane region" description="Helical" evidence="11">
    <location>
        <begin position="61"/>
        <end position="85"/>
    </location>
</feature>
<keyword evidence="15" id="KW-1185">Reference proteome</keyword>
<dbReference type="EMBL" id="JARHUD010000001">
    <property type="protein sequence ID" value="MDF2094528.1"/>
    <property type="molecule type" value="Genomic_DNA"/>
</dbReference>
<dbReference type="SMART" id="SM01091">
    <property type="entry name" value="CorC_HlyC"/>
    <property type="match status" value="1"/>
</dbReference>
<reference evidence="14 15" key="1">
    <citation type="submission" date="2023-03" db="EMBL/GenBank/DDBJ databases">
        <title>Fodinicurvata sp. CAU 1616 isolated from sea sendiment.</title>
        <authorList>
            <person name="Kim W."/>
        </authorList>
    </citation>
    <scope>NUCLEOTIDE SEQUENCE [LARGE SCALE GENOMIC DNA]</scope>
    <source>
        <strain evidence="14 15">CAU 1616</strain>
    </source>
</reference>
<dbReference type="InterPro" id="IPR002550">
    <property type="entry name" value="CNNM"/>
</dbReference>
<organism evidence="14 15">
    <name type="scientific">Aquibaculum arenosum</name>
    <dbReference type="NCBI Taxonomy" id="3032591"/>
    <lineage>
        <taxon>Bacteria</taxon>
        <taxon>Pseudomonadati</taxon>
        <taxon>Pseudomonadota</taxon>
        <taxon>Alphaproteobacteria</taxon>
        <taxon>Rhodospirillales</taxon>
        <taxon>Rhodovibrionaceae</taxon>
        <taxon>Aquibaculum</taxon>
    </lineage>
</organism>
<dbReference type="PANTHER" id="PTHR22777">
    <property type="entry name" value="HEMOLYSIN-RELATED"/>
    <property type="match status" value="1"/>
</dbReference>
<dbReference type="CDD" id="cd04590">
    <property type="entry name" value="CBS_pair_CorC_HlyC_assoc"/>
    <property type="match status" value="1"/>
</dbReference>
<dbReference type="Pfam" id="PF03471">
    <property type="entry name" value="CorC_HlyC"/>
    <property type="match status" value="1"/>
</dbReference>
<evidence type="ECO:0000256" key="8">
    <source>
        <dbReference type="ARBA" id="ARBA00023136"/>
    </source>
</evidence>
<dbReference type="InterPro" id="IPR046342">
    <property type="entry name" value="CBS_dom_sf"/>
</dbReference>
<dbReference type="PANTHER" id="PTHR22777:SF32">
    <property type="entry name" value="UPF0053 INNER MEMBRANE PROTEIN YFJD"/>
    <property type="match status" value="1"/>
</dbReference>
<accession>A0ABT5YHW5</accession>
<comment type="similarity">
    <text evidence="2">Belongs to the UPF0053 family. Hemolysin C subfamily.</text>
</comment>
<feature type="transmembrane region" description="Helical" evidence="11">
    <location>
        <begin position="92"/>
        <end position="111"/>
    </location>
</feature>
<evidence type="ECO:0000256" key="5">
    <source>
        <dbReference type="ARBA" id="ARBA00022737"/>
    </source>
</evidence>
<feature type="domain" description="CBS" evidence="12">
    <location>
        <begin position="210"/>
        <end position="272"/>
    </location>
</feature>
<dbReference type="SUPFAM" id="SSF54631">
    <property type="entry name" value="CBS-domain pair"/>
    <property type="match status" value="1"/>
</dbReference>
<evidence type="ECO:0000256" key="6">
    <source>
        <dbReference type="ARBA" id="ARBA00022989"/>
    </source>
</evidence>
<keyword evidence="8 10" id="KW-0472">Membrane</keyword>
<dbReference type="Pfam" id="PF01595">
    <property type="entry name" value="CNNM"/>
    <property type="match status" value="1"/>
</dbReference>
<comment type="caution">
    <text evidence="14">The sequence shown here is derived from an EMBL/GenBank/DDBJ whole genome shotgun (WGS) entry which is preliminary data.</text>
</comment>
<evidence type="ECO:0000259" key="13">
    <source>
        <dbReference type="PROSITE" id="PS51846"/>
    </source>
</evidence>
<name>A0ABT5YHW5_9PROT</name>
<protein>
    <submittedName>
        <fullName evidence="14">HlyC/CorC family transporter</fullName>
    </submittedName>
</protein>
<keyword evidence="5" id="KW-0677">Repeat</keyword>
<keyword evidence="7 9" id="KW-0129">CBS domain</keyword>
<feature type="domain" description="CBS" evidence="12">
    <location>
        <begin position="277"/>
        <end position="335"/>
    </location>
</feature>
<dbReference type="PROSITE" id="PS51846">
    <property type="entry name" value="CNNM"/>
    <property type="match status" value="1"/>
</dbReference>
<dbReference type="Proteomes" id="UP001215503">
    <property type="component" value="Unassembled WGS sequence"/>
</dbReference>
<evidence type="ECO:0000313" key="14">
    <source>
        <dbReference type="EMBL" id="MDF2094528.1"/>
    </source>
</evidence>
<evidence type="ECO:0000259" key="12">
    <source>
        <dbReference type="PROSITE" id="PS51371"/>
    </source>
</evidence>
<evidence type="ECO:0000256" key="7">
    <source>
        <dbReference type="ARBA" id="ARBA00023122"/>
    </source>
</evidence>
<sequence>MDSALLLSGAAILALLVFSAFFSGSETALTAASRARMHTLERQGDARAAVVNVLWQRKEQMIGAILLGNNLVNILASAMATSVLISLVGETGVVYATLGMTALVLVFSEVLPKTFALYHADRMALTVSKPMRVIVLLLSPVVQLVQFIVTRTLRSVGAGPDSHAAAERWEEELRGAIDLHQSEGDEEIRHEREMLRSILDLADVEVVDIMVHRRNVLALNIDDDPARLVQMVMNSPYTRLPLWKETPENIVGILHVKALFRAVQAAEGQLDTLDVKAVAGKPWFIPDSTDLLSQLQAFRTRKEHIAVVVDEYGEMLGIVTLEDILEEIVGDISDETDVGIEGVDLLQDGTAIVAGTVTIRDLNRRCDWRLPDEEASTIAGLVLHEARLIPEVGQNFSFHGFRFEILGRQRNQITLLKITPLGNEEPNGEQSPS</sequence>
<evidence type="ECO:0000313" key="15">
    <source>
        <dbReference type="Proteomes" id="UP001215503"/>
    </source>
</evidence>
<dbReference type="InterPro" id="IPR000644">
    <property type="entry name" value="CBS_dom"/>
</dbReference>
<evidence type="ECO:0000256" key="2">
    <source>
        <dbReference type="ARBA" id="ARBA00006446"/>
    </source>
</evidence>
<evidence type="ECO:0000256" key="3">
    <source>
        <dbReference type="ARBA" id="ARBA00022475"/>
    </source>
</evidence>